<reference evidence="1 2" key="1">
    <citation type="journal article" date="2011" name="Nat. Genet.">
        <title>The genome of the mesopolyploid crop species Brassica rapa.</title>
        <authorList>
            <consortium name="Brassica rapa Genome Sequencing Project Consortium"/>
            <person name="Wang X."/>
            <person name="Wang H."/>
            <person name="Wang J."/>
            <person name="Sun R."/>
            <person name="Wu J."/>
            <person name="Liu S."/>
            <person name="Bai Y."/>
            <person name="Mun J.H."/>
            <person name="Bancroft I."/>
            <person name="Cheng F."/>
            <person name="Huang S."/>
            <person name="Li X."/>
            <person name="Hua W."/>
            <person name="Wang J."/>
            <person name="Wang X."/>
            <person name="Freeling M."/>
            <person name="Pires J.C."/>
            <person name="Paterson A.H."/>
            <person name="Chalhoub B."/>
            <person name="Wang B."/>
            <person name="Hayward A."/>
            <person name="Sharpe A.G."/>
            <person name="Park B.S."/>
            <person name="Weisshaar B."/>
            <person name="Liu B."/>
            <person name="Li B."/>
            <person name="Liu B."/>
            <person name="Tong C."/>
            <person name="Song C."/>
            <person name="Duran C."/>
            <person name="Peng C."/>
            <person name="Geng C."/>
            <person name="Koh C."/>
            <person name="Lin C."/>
            <person name="Edwards D."/>
            <person name="Mu D."/>
            <person name="Shen D."/>
            <person name="Soumpourou E."/>
            <person name="Li F."/>
            <person name="Fraser F."/>
            <person name="Conant G."/>
            <person name="Lassalle G."/>
            <person name="King G.J."/>
            <person name="Bonnema G."/>
            <person name="Tang H."/>
            <person name="Wang H."/>
            <person name="Belcram H."/>
            <person name="Zhou H."/>
            <person name="Hirakawa H."/>
            <person name="Abe H."/>
            <person name="Guo H."/>
            <person name="Wang H."/>
            <person name="Jin H."/>
            <person name="Parkin I.A."/>
            <person name="Batley J."/>
            <person name="Kim J.S."/>
            <person name="Just J."/>
            <person name="Li J."/>
            <person name="Xu J."/>
            <person name="Deng J."/>
            <person name="Kim J.A."/>
            <person name="Li J."/>
            <person name="Yu J."/>
            <person name="Meng J."/>
            <person name="Wang J."/>
            <person name="Min J."/>
            <person name="Poulain J."/>
            <person name="Wang J."/>
            <person name="Hatakeyama K."/>
            <person name="Wu K."/>
            <person name="Wang L."/>
            <person name="Fang L."/>
            <person name="Trick M."/>
            <person name="Links M.G."/>
            <person name="Zhao M."/>
            <person name="Jin M."/>
            <person name="Ramchiary N."/>
            <person name="Drou N."/>
            <person name="Berkman P.J."/>
            <person name="Cai Q."/>
            <person name="Huang Q."/>
            <person name="Li R."/>
            <person name="Tabata S."/>
            <person name="Cheng S."/>
            <person name="Zhang S."/>
            <person name="Zhang S."/>
            <person name="Huang S."/>
            <person name="Sato S."/>
            <person name="Sun S."/>
            <person name="Kwon S.J."/>
            <person name="Choi S.R."/>
            <person name="Lee T.H."/>
            <person name="Fan W."/>
            <person name="Zhao X."/>
            <person name="Tan X."/>
            <person name="Xu X."/>
            <person name="Wang Y."/>
            <person name="Qiu Y."/>
            <person name="Yin Y."/>
            <person name="Li Y."/>
            <person name="Du Y."/>
            <person name="Liao Y."/>
            <person name="Lim Y."/>
            <person name="Narusaka Y."/>
            <person name="Wang Y."/>
            <person name="Wang Z."/>
            <person name="Li Z."/>
            <person name="Wang Z."/>
            <person name="Xiong Z."/>
            <person name="Zhang Z."/>
        </authorList>
    </citation>
    <scope>NUCLEOTIDE SEQUENCE [LARGE SCALE GENOMIC DNA]</scope>
    <source>
        <strain evidence="1 2">cv. Chiifu-401-42</strain>
    </source>
</reference>
<dbReference type="EnsemblPlants" id="Bra008634.1">
    <property type="protein sequence ID" value="Bra008634.1-P"/>
    <property type="gene ID" value="Bra008634"/>
</dbReference>
<dbReference type="Proteomes" id="UP000011750">
    <property type="component" value="Chromosome A10"/>
</dbReference>
<protein>
    <submittedName>
        <fullName evidence="1">Uncharacterized protein</fullName>
    </submittedName>
</protein>
<dbReference type="AlphaFoldDB" id="M4CWN7"/>
<keyword evidence="2" id="KW-1185">Reference proteome</keyword>
<reference evidence="1" key="3">
    <citation type="submission" date="2023-03" db="UniProtKB">
        <authorList>
            <consortium name="EnsemblPlants"/>
        </authorList>
    </citation>
    <scope>IDENTIFICATION</scope>
    <source>
        <strain evidence="1">cv. Chiifu-401-42</strain>
    </source>
</reference>
<dbReference type="HOGENOM" id="CLU_1663254_0_0_1"/>
<sequence>MHLGLCPSTRRLIASKGSDGGQNQVLQCSVVAVVVLCFERRRNDSDDAQEKKSGGSRLACLGFDVIQSRRRSLWLDGSLRREDRAVKNGGFSSEACRYLSSGEERVVGEKSRRSWVSVAIKSRRATRVSLMFQISTRGSIPCLLVSRIGQAARFPFCGP</sequence>
<dbReference type="Gramene" id="Bra008634.1">
    <property type="protein sequence ID" value="Bra008634.1-P"/>
    <property type="gene ID" value="Bra008634"/>
</dbReference>
<evidence type="ECO:0000313" key="2">
    <source>
        <dbReference type="Proteomes" id="UP000011750"/>
    </source>
</evidence>
<evidence type="ECO:0000313" key="1">
    <source>
        <dbReference type="EnsemblPlants" id="Bra008634.1-P"/>
    </source>
</evidence>
<accession>M4CWN7</accession>
<name>M4CWN7_BRACM</name>
<dbReference type="InParanoid" id="M4CWN7"/>
<organism evidence="1 2">
    <name type="scientific">Brassica campestris</name>
    <name type="common">Field mustard</name>
    <dbReference type="NCBI Taxonomy" id="3711"/>
    <lineage>
        <taxon>Eukaryota</taxon>
        <taxon>Viridiplantae</taxon>
        <taxon>Streptophyta</taxon>
        <taxon>Embryophyta</taxon>
        <taxon>Tracheophyta</taxon>
        <taxon>Spermatophyta</taxon>
        <taxon>Magnoliopsida</taxon>
        <taxon>eudicotyledons</taxon>
        <taxon>Gunneridae</taxon>
        <taxon>Pentapetalae</taxon>
        <taxon>rosids</taxon>
        <taxon>malvids</taxon>
        <taxon>Brassicales</taxon>
        <taxon>Brassicaceae</taxon>
        <taxon>Brassiceae</taxon>
        <taxon>Brassica</taxon>
    </lineage>
</organism>
<proteinExistence type="predicted"/>
<reference evidence="1 2" key="2">
    <citation type="journal article" date="2018" name="Hortic Res">
        <title>Improved Brassica rapa reference genome by single-molecule sequencing and chromosome conformation capture technologies.</title>
        <authorList>
            <person name="Zhang L."/>
            <person name="Cai X."/>
            <person name="Wu J."/>
            <person name="Liu M."/>
            <person name="Grob S."/>
            <person name="Cheng F."/>
            <person name="Liang J."/>
            <person name="Cai C."/>
            <person name="Liu Z."/>
            <person name="Liu B."/>
            <person name="Wang F."/>
            <person name="Li S."/>
            <person name="Liu F."/>
            <person name="Li X."/>
            <person name="Cheng L."/>
            <person name="Yang W."/>
            <person name="Li M.H."/>
            <person name="Grossniklaus U."/>
            <person name="Zheng H."/>
            <person name="Wang X."/>
        </authorList>
    </citation>
    <scope>NUCLEOTIDE SEQUENCE [LARGE SCALE GENOMIC DNA]</scope>
    <source>
        <strain evidence="1 2">cv. Chiifu-401-42</strain>
    </source>
</reference>